<protein>
    <submittedName>
        <fullName evidence="12">Energy transducer TonB</fullName>
    </submittedName>
</protein>
<dbReference type="Proteomes" id="UP000282184">
    <property type="component" value="Unassembled WGS sequence"/>
</dbReference>
<evidence type="ECO:0000256" key="9">
    <source>
        <dbReference type="ARBA" id="ARBA00023136"/>
    </source>
</evidence>
<dbReference type="PROSITE" id="PS52015">
    <property type="entry name" value="TONB_CTD"/>
    <property type="match status" value="1"/>
</dbReference>
<evidence type="ECO:0000256" key="4">
    <source>
        <dbReference type="ARBA" id="ARBA00022475"/>
    </source>
</evidence>
<evidence type="ECO:0000256" key="2">
    <source>
        <dbReference type="ARBA" id="ARBA00006555"/>
    </source>
</evidence>
<keyword evidence="10" id="KW-0732">Signal</keyword>
<evidence type="ECO:0000256" key="8">
    <source>
        <dbReference type="ARBA" id="ARBA00022989"/>
    </source>
</evidence>
<dbReference type="EMBL" id="RXOF01000019">
    <property type="protein sequence ID" value="RTQ45610.1"/>
    <property type="molecule type" value="Genomic_DNA"/>
</dbReference>
<dbReference type="AlphaFoldDB" id="A0A3S0HJI7"/>
<comment type="subcellular location">
    <subcellularLocation>
        <location evidence="1">Cell inner membrane</location>
        <topology evidence="1">Single-pass membrane protein</topology>
        <orientation evidence="1">Periplasmic side</orientation>
    </subcellularLocation>
</comment>
<keyword evidence="6" id="KW-0812">Transmembrane</keyword>
<feature type="chain" id="PRO_5018776945" evidence="10">
    <location>
        <begin position="19"/>
        <end position="253"/>
    </location>
</feature>
<proteinExistence type="inferred from homology"/>
<accession>A0A3S0HJI7</accession>
<evidence type="ECO:0000256" key="5">
    <source>
        <dbReference type="ARBA" id="ARBA00022519"/>
    </source>
</evidence>
<dbReference type="Gene3D" id="3.30.1150.10">
    <property type="match status" value="1"/>
</dbReference>
<dbReference type="InterPro" id="IPR051045">
    <property type="entry name" value="TonB-dependent_transducer"/>
</dbReference>
<feature type="signal peptide" evidence="10">
    <location>
        <begin position="1"/>
        <end position="18"/>
    </location>
</feature>
<dbReference type="GO" id="GO:0031992">
    <property type="term" value="F:energy transducer activity"/>
    <property type="evidence" value="ECO:0007669"/>
    <property type="project" value="TreeGrafter"/>
</dbReference>
<comment type="caution">
    <text evidence="12">The sequence shown here is derived from an EMBL/GenBank/DDBJ whole genome shotgun (WGS) entry which is preliminary data.</text>
</comment>
<dbReference type="PANTHER" id="PTHR33446">
    <property type="entry name" value="PROTEIN TONB-RELATED"/>
    <property type="match status" value="1"/>
</dbReference>
<evidence type="ECO:0000313" key="12">
    <source>
        <dbReference type="EMBL" id="RTQ45610.1"/>
    </source>
</evidence>
<dbReference type="SUPFAM" id="SSF74653">
    <property type="entry name" value="TolA/TonB C-terminal domain"/>
    <property type="match status" value="1"/>
</dbReference>
<evidence type="ECO:0000256" key="3">
    <source>
        <dbReference type="ARBA" id="ARBA00022448"/>
    </source>
</evidence>
<dbReference type="NCBIfam" id="TIGR01352">
    <property type="entry name" value="tonB_Cterm"/>
    <property type="match status" value="1"/>
</dbReference>
<reference evidence="12 13" key="1">
    <citation type="submission" date="2018-12" db="EMBL/GenBank/DDBJ databases">
        <title>Hymenobacter gummosus sp. nov., isolated from a spring.</title>
        <authorList>
            <person name="Nie L."/>
        </authorList>
    </citation>
    <scope>NUCLEOTIDE SEQUENCE [LARGE SCALE GENOMIC DNA]</scope>
    <source>
        <strain evidence="12 13">KCTC 52166</strain>
    </source>
</reference>
<keyword evidence="7" id="KW-0653">Protein transport</keyword>
<dbReference type="InterPro" id="IPR037682">
    <property type="entry name" value="TonB_C"/>
</dbReference>
<gene>
    <name evidence="12" type="ORF">EJV47_24270</name>
</gene>
<dbReference type="GO" id="GO:0098797">
    <property type="term" value="C:plasma membrane protein complex"/>
    <property type="evidence" value="ECO:0007669"/>
    <property type="project" value="TreeGrafter"/>
</dbReference>
<evidence type="ECO:0000256" key="7">
    <source>
        <dbReference type="ARBA" id="ARBA00022927"/>
    </source>
</evidence>
<dbReference type="GO" id="GO:0015031">
    <property type="term" value="P:protein transport"/>
    <property type="evidence" value="ECO:0007669"/>
    <property type="project" value="UniProtKB-KW"/>
</dbReference>
<sequence length="253" mass="28000">MKWLLGAALGLLSAAAPAALLPGPAPERTFYLDYGYHEAAEGTAELGFVARRYRPAPEVTVDSIFSLDARTLRRVLTRTRRPGGDTLVAAVHWLAGGTRAREEERLAGKLHGTQRLYDAQGRLQRQARYERGQRRDSTCFDAQGAAGACTGRFYTEQLPEYPGGMAGLMRYLAQSIRYPAEALRRRAQGKVEITFLVDETGQPRDVHVSQGVLPALDAEALRVMRLMGRWAPGRQQGEPVPVYYTVPVTFAIR</sequence>
<feature type="domain" description="TonB C-terminal" evidence="11">
    <location>
        <begin position="163"/>
        <end position="253"/>
    </location>
</feature>
<dbReference type="RefSeq" id="WP_126695807.1">
    <property type="nucleotide sequence ID" value="NZ_RXOF01000019.1"/>
</dbReference>
<evidence type="ECO:0000256" key="1">
    <source>
        <dbReference type="ARBA" id="ARBA00004383"/>
    </source>
</evidence>
<dbReference type="PANTHER" id="PTHR33446:SF2">
    <property type="entry name" value="PROTEIN TONB"/>
    <property type="match status" value="1"/>
</dbReference>
<keyword evidence="13" id="KW-1185">Reference proteome</keyword>
<dbReference type="Pfam" id="PF03544">
    <property type="entry name" value="TonB_C"/>
    <property type="match status" value="1"/>
</dbReference>
<dbReference type="GO" id="GO:0055085">
    <property type="term" value="P:transmembrane transport"/>
    <property type="evidence" value="ECO:0007669"/>
    <property type="project" value="InterPro"/>
</dbReference>
<keyword evidence="4" id="KW-1003">Cell membrane</keyword>
<dbReference type="InterPro" id="IPR006260">
    <property type="entry name" value="TonB/TolA_C"/>
</dbReference>
<evidence type="ECO:0000259" key="11">
    <source>
        <dbReference type="PROSITE" id="PS52015"/>
    </source>
</evidence>
<evidence type="ECO:0000256" key="6">
    <source>
        <dbReference type="ARBA" id="ARBA00022692"/>
    </source>
</evidence>
<keyword evidence="8" id="KW-1133">Transmembrane helix</keyword>
<evidence type="ECO:0000313" key="13">
    <source>
        <dbReference type="Proteomes" id="UP000282184"/>
    </source>
</evidence>
<comment type="similarity">
    <text evidence="2">Belongs to the TonB family.</text>
</comment>
<keyword evidence="3" id="KW-0813">Transport</keyword>
<dbReference type="OrthoDB" id="1039448at2"/>
<keyword evidence="5" id="KW-0997">Cell inner membrane</keyword>
<organism evidence="12 13">
    <name type="scientific">Hymenobacter gummosus</name>
    <dbReference type="NCBI Taxonomy" id="1776032"/>
    <lineage>
        <taxon>Bacteria</taxon>
        <taxon>Pseudomonadati</taxon>
        <taxon>Bacteroidota</taxon>
        <taxon>Cytophagia</taxon>
        <taxon>Cytophagales</taxon>
        <taxon>Hymenobacteraceae</taxon>
        <taxon>Hymenobacter</taxon>
    </lineage>
</organism>
<keyword evidence="9" id="KW-0472">Membrane</keyword>
<name>A0A3S0HJI7_9BACT</name>
<evidence type="ECO:0000256" key="10">
    <source>
        <dbReference type="SAM" id="SignalP"/>
    </source>
</evidence>